<keyword evidence="3" id="KW-1185">Reference proteome</keyword>
<dbReference type="GO" id="GO:0005179">
    <property type="term" value="F:hormone activity"/>
    <property type="evidence" value="ECO:0007669"/>
    <property type="project" value="InterPro"/>
</dbReference>
<feature type="signal peptide" evidence="1">
    <location>
        <begin position="1"/>
        <end position="25"/>
    </location>
</feature>
<name>A0A3B4B762_9GOBI</name>
<protein>
    <recommendedName>
        <fullName evidence="4">Secreted protein</fullName>
    </recommendedName>
</protein>
<evidence type="ECO:0008006" key="4">
    <source>
        <dbReference type="Google" id="ProtNLM"/>
    </source>
</evidence>
<evidence type="ECO:0000313" key="2">
    <source>
        <dbReference type="Ensembl" id="ENSPMGP00000024381.1"/>
    </source>
</evidence>
<accession>A0A3B4B762</accession>
<dbReference type="InterPro" id="IPR026194">
    <property type="entry name" value="PrRP"/>
</dbReference>
<reference evidence="2" key="2">
    <citation type="submission" date="2025-09" db="UniProtKB">
        <authorList>
            <consortium name="Ensembl"/>
        </authorList>
    </citation>
    <scope>IDENTIFICATION</scope>
</reference>
<organism evidence="2 3">
    <name type="scientific">Periophthalmus magnuspinnatus</name>
    <dbReference type="NCBI Taxonomy" id="409849"/>
    <lineage>
        <taxon>Eukaryota</taxon>
        <taxon>Metazoa</taxon>
        <taxon>Chordata</taxon>
        <taxon>Craniata</taxon>
        <taxon>Vertebrata</taxon>
        <taxon>Euteleostomi</taxon>
        <taxon>Actinopterygii</taxon>
        <taxon>Neopterygii</taxon>
        <taxon>Teleostei</taxon>
        <taxon>Neoteleostei</taxon>
        <taxon>Acanthomorphata</taxon>
        <taxon>Gobiaria</taxon>
        <taxon>Gobiiformes</taxon>
        <taxon>Gobioidei</taxon>
        <taxon>Gobiidae</taxon>
        <taxon>Oxudercinae</taxon>
        <taxon>Periophthalmus</taxon>
    </lineage>
</organism>
<evidence type="ECO:0000313" key="3">
    <source>
        <dbReference type="Proteomes" id="UP000261520"/>
    </source>
</evidence>
<reference evidence="2" key="1">
    <citation type="submission" date="2025-08" db="UniProtKB">
        <authorList>
            <consortium name="Ensembl"/>
        </authorList>
    </citation>
    <scope>IDENTIFICATION</scope>
</reference>
<feature type="chain" id="PRO_5017266163" description="Secreted protein" evidence="1">
    <location>
        <begin position="26"/>
        <end position="81"/>
    </location>
</feature>
<dbReference type="Proteomes" id="UP000261520">
    <property type="component" value="Unplaced"/>
</dbReference>
<keyword evidence="1" id="KW-0732">Signal</keyword>
<dbReference type="Ensembl" id="ENSPMGT00000025977.1">
    <property type="protein sequence ID" value="ENSPMGP00000024381.1"/>
    <property type="gene ID" value="ENSPMGG00000019721.1"/>
</dbReference>
<proteinExistence type="predicted"/>
<dbReference type="AlphaFoldDB" id="A0A3B4B762"/>
<sequence>MLFFYSVLKCNVLCVLIGCWTVDHCVVRPDWLRDYPDIKSWYTGRGIRPVGRFGRKVMRRNVFFLRAHRPSASADRDWLSH</sequence>
<dbReference type="Pfam" id="PF15172">
    <property type="entry name" value="Prolactin_RP"/>
    <property type="match status" value="1"/>
</dbReference>
<evidence type="ECO:0000256" key="1">
    <source>
        <dbReference type="SAM" id="SignalP"/>
    </source>
</evidence>